<dbReference type="PROSITE" id="PS50104">
    <property type="entry name" value="TIR"/>
    <property type="match status" value="1"/>
</dbReference>
<protein>
    <recommendedName>
        <fullName evidence="1">ADP-ribosyl cyclase/cyclic ADP-ribose hydrolase</fullName>
        <ecNumber evidence="1">3.2.2.6</ecNumber>
    </recommendedName>
</protein>
<dbReference type="EC" id="3.2.2.6" evidence="1"/>
<dbReference type="Gene3D" id="3.40.50.10140">
    <property type="entry name" value="Toll/interleukin-1 receptor homology (TIR) domain"/>
    <property type="match status" value="1"/>
</dbReference>
<feature type="domain" description="TIR" evidence="5">
    <location>
        <begin position="17"/>
        <end position="163"/>
    </location>
</feature>
<proteinExistence type="predicted"/>
<dbReference type="SUPFAM" id="SSF52200">
    <property type="entry name" value="Toll/Interleukin receptor TIR domain"/>
    <property type="match status" value="1"/>
</dbReference>
<dbReference type="Gramene" id="ERN02704">
    <property type="protein sequence ID" value="ERN02704"/>
    <property type="gene ID" value="AMTR_s00085p00122470"/>
</dbReference>
<dbReference type="PANTHER" id="PTHR32009">
    <property type="entry name" value="TMV RESISTANCE PROTEIN N-LIKE"/>
    <property type="match status" value="1"/>
</dbReference>
<evidence type="ECO:0000256" key="2">
    <source>
        <dbReference type="ARBA" id="ARBA00022801"/>
    </source>
</evidence>
<dbReference type="Pfam" id="PF01582">
    <property type="entry name" value="TIR"/>
    <property type="match status" value="1"/>
</dbReference>
<dbReference type="PANTHER" id="PTHR32009:SF39">
    <property type="entry name" value="TIR DOMAIN-CONTAINING PROTEIN"/>
    <property type="match status" value="1"/>
</dbReference>
<reference evidence="7" key="1">
    <citation type="journal article" date="2013" name="Science">
        <title>The Amborella genome and the evolution of flowering plants.</title>
        <authorList>
            <consortium name="Amborella Genome Project"/>
        </authorList>
    </citation>
    <scope>NUCLEOTIDE SEQUENCE [LARGE SCALE GENOMIC DNA]</scope>
</reference>
<accession>W1P4Z7</accession>
<evidence type="ECO:0000313" key="6">
    <source>
        <dbReference type="EMBL" id="ERN02704.1"/>
    </source>
</evidence>
<keyword evidence="7" id="KW-1185">Reference proteome</keyword>
<organism evidence="6 7">
    <name type="scientific">Amborella trichopoda</name>
    <dbReference type="NCBI Taxonomy" id="13333"/>
    <lineage>
        <taxon>Eukaryota</taxon>
        <taxon>Viridiplantae</taxon>
        <taxon>Streptophyta</taxon>
        <taxon>Embryophyta</taxon>
        <taxon>Tracheophyta</taxon>
        <taxon>Spermatophyta</taxon>
        <taxon>Magnoliopsida</taxon>
        <taxon>Amborellales</taxon>
        <taxon>Amborellaceae</taxon>
        <taxon>Amborella</taxon>
    </lineage>
</organism>
<dbReference type="AlphaFoldDB" id="W1P4Z7"/>
<dbReference type="Proteomes" id="UP000017836">
    <property type="component" value="Unassembled WGS sequence"/>
</dbReference>
<dbReference type="InterPro" id="IPR000157">
    <property type="entry name" value="TIR_dom"/>
</dbReference>
<name>W1P4Z7_AMBTC</name>
<dbReference type="GO" id="GO:0061809">
    <property type="term" value="F:NAD+ nucleosidase activity, cyclic ADP-ribose generating"/>
    <property type="evidence" value="ECO:0007669"/>
    <property type="project" value="UniProtKB-EC"/>
</dbReference>
<dbReference type="SMART" id="SM00255">
    <property type="entry name" value="TIR"/>
    <property type="match status" value="1"/>
</dbReference>
<dbReference type="OMA" id="NEEQHME"/>
<dbReference type="GO" id="GO:0007165">
    <property type="term" value="P:signal transduction"/>
    <property type="evidence" value="ECO:0007669"/>
    <property type="project" value="InterPro"/>
</dbReference>
<keyword evidence="2" id="KW-0378">Hydrolase</keyword>
<dbReference type="EMBL" id="KI394487">
    <property type="protein sequence ID" value="ERN02704.1"/>
    <property type="molecule type" value="Genomic_DNA"/>
</dbReference>
<dbReference type="HOGENOM" id="CLU_001561_3_3_1"/>
<dbReference type="InterPro" id="IPR035897">
    <property type="entry name" value="Toll_tir_struct_dom_sf"/>
</dbReference>
<evidence type="ECO:0000259" key="5">
    <source>
        <dbReference type="PROSITE" id="PS50104"/>
    </source>
</evidence>
<evidence type="ECO:0000256" key="3">
    <source>
        <dbReference type="ARBA" id="ARBA00023027"/>
    </source>
</evidence>
<dbReference type="FunFam" id="3.40.50.10140:FF:000007">
    <property type="entry name" value="Disease resistance protein (TIR-NBS-LRR class)"/>
    <property type="match status" value="1"/>
</dbReference>
<sequence>MEEEMHTDVHHHPAYGYRFDVFLSFRGTDTREKFTSHLHRSLVKEGICVFLDDEKLEKGERIGPSLDKAIEGSQMFIPVFSADYASSRWCLRELVQIFQTKRVILPVFYRVDREDVREQKGTFAISFLKHEKRYSRDILAAWRKALRDVGEMPGWETENVGDL</sequence>
<evidence type="ECO:0000256" key="4">
    <source>
        <dbReference type="ARBA" id="ARBA00047304"/>
    </source>
</evidence>
<evidence type="ECO:0000313" key="7">
    <source>
        <dbReference type="Proteomes" id="UP000017836"/>
    </source>
</evidence>
<gene>
    <name evidence="6" type="ORF">AMTR_s00085p00122470</name>
</gene>
<evidence type="ECO:0000256" key="1">
    <source>
        <dbReference type="ARBA" id="ARBA00011982"/>
    </source>
</evidence>
<comment type="catalytic activity">
    <reaction evidence="4">
        <text>NAD(+) + H2O = ADP-D-ribose + nicotinamide + H(+)</text>
        <dbReference type="Rhea" id="RHEA:16301"/>
        <dbReference type="ChEBI" id="CHEBI:15377"/>
        <dbReference type="ChEBI" id="CHEBI:15378"/>
        <dbReference type="ChEBI" id="CHEBI:17154"/>
        <dbReference type="ChEBI" id="CHEBI:57540"/>
        <dbReference type="ChEBI" id="CHEBI:57967"/>
        <dbReference type="EC" id="3.2.2.6"/>
    </reaction>
    <physiologicalReaction direction="left-to-right" evidence="4">
        <dbReference type="Rhea" id="RHEA:16302"/>
    </physiologicalReaction>
</comment>
<keyword evidence="3" id="KW-0520">NAD</keyword>
<dbReference type="eggNOG" id="ENOG502RXQV">
    <property type="taxonomic scope" value="Eukaryota"/>
</dbReference>